<dbReference type="EMBL" id="CP001363">
    <property type="protein sequence ID" value="ACY86750.1"/>
    <property type="molecule type" value="Genomic_DNA"/>
</dbReference>
<keyword evidence="2" id="KW-1185">Reference proteome</keyword>
<dbReference type="KEGG" id="seo:STM14_0215"/>
<organism evidence="1 2">
    <name type="scientific">Salmonella typhimurium (strain 14028s / SGSC 2262)</name>
    <dbReference type="NCBI Taxonomy" id="588858"/>
    <lineage>
        <taxon>Bacteria</taxon>
        <taxon>Pseudomonadati</taxon>
        <taxon>Pseudomonadota</taxon>
        <taxon>Gammaproteobacteria</taxon>
        <taxon>Enterobacterales</taxon>
        <taxon>Enterobacteriaceae</taxon>
        <taxon>Salmonella</taxon>
    </lineage>
</organism>
<proteinExistence type="predicted"/>
<reference evidence="1 2" key="1">
    <citation type="journal article" date="2010" name="J. Bacteriol.">
        <title>Short-term signatures of evolutionary change in the Salmonella enterica serovar typhimurium 14028 genome.</title>
        <authorList>
            <person name="Jarvik T."/>
            <person name="Smillie C."/>
            <person name="Groisman E.A."/>
            <person name="Ochman H."/>
        </authorList>
    </citation>
    <scope>NUCLEOTIDE SEQUENCE [LARGE SCALE GENOMIC DNA]</scope>
    <source>
        <strain evidence="2">14028s / SGSC 2262</strain>
    </source>
</reference>
<sequence length="37" mass="4008">MATRRVLSGLQILNGCRPDKRSAIGQDHQATQGVLLC</sequence>
<dbReference type="HOGENOM" id="CLU_3348470_0_0_6"/>
<dbReference type="AlphaFoldDB" id="A0A0F6AWX9"/>
<accession>A0A0F6AWX9</accession>
<name>A0A0F6AWX9_SALT1</name>
<protein>
    <submittedName>
        <fullName evidence="1">Uncharacterized protein</fullName>
    </submittedName>
</protein>
<dbReference type="Proteomes" id="UP000002695">
    <property type="component" value="Chromosome"/>
</dbReference>
<evidence type="ECO:0000313" key="1">
    <source>
        <dbReference type="EMBL" id="ACY86750.1"/>
    </source>
</evidence>
<evidence type="ECO:0000313" key="2">
    <source>
        <dbReference type="Proteomes" id="UP000002695"/>
    </source>
</evidence>
<gene>
    <name evidence="1" type="ordered locus">STM14_0215</name>
</gene>